<proteinExistence type="predicted"/>
<accession>A0AAD7SIQ2</accession>
<reference evidence="2" key="1">
    <citation type="journal article" date="2023" name="Science">
        <title>Genome structures resolve the early diversification of teleost fishes.</title>
        <authorList>
            <person name="Parey E."/>
            <person name="Louis A."/>
            <person name="Montfort J."/>
            <person name="Bouchez O."/>
            <person name="Roques C."/>
            <person name="Iampietro C."/>
            <person name="Lluch J."/>
            <person name="Castinel A."/>
            <person name="Donnadieu C."/>
            <person name="Desvignes T."/>
            <person name="Floi Bucao C."/>
            <person name="Jouanno E."/>
            <person name="Wen M."/>
            <person name="Mejri S."/>
            <person name="Dirks R."/>
            <person name="Jansen H."/>
            <person name="Henkel C."/>
            <person name="Chen W.J."/>
            <person name="Zahm M."/>
            <person name="Cabau C."/>
            <person name="Klopp C."/>
            <person name="Thompson A.W."/>
            <person name="Robinson-Rechavi M."/>
            <person name="Braasch I."/>
            <person name="Lecointre G."/>
            <person name="Bobe J."/>
            <person name="Postlethwait J.H."/>
            <person name="Berthelot C."/>
            <person name="Roest Crollius H."/>
            <person name="Guiguen Y."/>
        </authorList>
    </citation>
    <scope>NUCLEOTIDE SEQUENCE</scope>
    <source>
        <strain evidence="2">NC1722</strain>
    </source>
</reference>
<organism evidence="2 3">
    <name type="scientific">Aldrovandia affinis</name>
    <dbReference type="NCBI Taxonomy" id="143900"/>
    <lineage>
        <taxon>Eukaryota</taxon>
        <taxon>Metazoa</taxon>
        <taxon>Chordata</taxon>
        <taxon>Craniata</taxon>
        <taxon>Vertebrata</taxon>
        <taxon>Euteleostomi</taxon>
        <taxon>Actinopterygii</taxon>
        <taxon>Neopterygii</taxon>
        <taxon>Teleostei</taxon>
        <taxon>Notacanthiformes</taxon>
        <taxon>Halosauridae</taxon>
        <taxon>Aldrovandia</taxon>
    </lineage>
</organism>
<comment type="caution">
    <text evidence="2">The sequence shown here is derived from an EMBL/GenBank/DDBJ whole genome shotgun (WGS) entry which is preliminary data.</text>
</comment>
<evidence type="ECO:0000313" key="3">
    <source>
        <dbReference type="Proteomes" id="UP001221898"/>
    </source>
</evidence>
<dbReference type="AlphaFoldDB" id="A0AAD7SIQ2"/>
<name>A0AAD7SIQ2_9TELE</name>
<gene>
    <name evidence="2" type="ORF">AAFF_G00361760</name>
</gene>
<feature type="region of interest" description="Disordered" evidence="1">
    <location>
        <begin position="46"/>
        <end position="76"/>
    </location>
</feature>
<evidence type="ECO:0000256" key="1">
    <source>
        <dbReference type="SAM" id="MobiDB-lite"/>
    </source>
</evidence>
<protein>
    <submittedName>
        <fullName evidence="2">Uncharacterized protein</fullName>
    </submittedName>
</protein>
<dbReference type="EMBL" id="JAINUG010000061">
    <property type="protein sequence ID" value="KAJ8402862.1"/>
    <property type="molecule type" value="Genomic_DNA"/>
</dbReference>
<evidence type="ECO:0000313" key="2">
    <source>
        <dbReference type="EMBL" id="KAJ8402862.1"/>
    </source>
</evidence>
<keyword evidence="3" id="KW-1185">Reference proteome</keyword>
<dbReference type="Proteomes" id="UP001221898">
    <property type="component" value="Unassembled WGS sequence"/>
</dbReference>
<sequence length="108" mass="12633">MNLNDCLQLRLLRRNWESCQSVCCRAEKNLYFARRDQPIMEEMLRPQSAGSGFDTRPRGNVLATTRPGNPRSHHSERVLIDHHHWRSQEDLRRFNNGSFPHILPADVA</sequence>